<dbReference type="EMBL" id="JBANRG010000068">
    <property type="protein sequence ID" value="KAK7440423.1"/>
    <property type="molecule type" value="Genomic_DNA"/>
</dbReference>
<keyword evidence="4" id="KW-1185">Reference proteome</keyword>
<sequence>MASTDTATLNVLGNDIVTWTVSLAIETVLMTLYSMLTIKSAFILLEVRRTGGAGKVFAMNAAIISLMYLIGLTLWIIGLVELVAETRTTLIDHPDLSLSTSYEMASQFNARRTAILDVLYAYMTFLGDSVIVWRVYAFWASSSHWRLAVFLPVALLITSLASSMTLTYCVAHFPGDIVNSSFQHPVFCRNMQTVSYAAPAATTAATTVLIGIKVWSHTRQLNKLGIGSGSRPASERSRIEDVTILLVESGLAYFVFFLSQVILTIPSVGTAIAARRDMSFATTVFSHQTSSIVGIYPTAIICLVHSKRSIVDTMTNSTLRFGPAAQSVSLGQTRSIEPQTDKEMRGEHVIGFGGHSSELDNDHSHGNSEEYV</sequence>
<feature type="compositionally biased region" description="Basic and acidic residues" evidence="1">
    <location>
        <begin position="357"/>
        <end position="372"/>
    </location>
</feature>
<feature type="transmembrane region" description="Helical" evidence="2">
    <location>
        <begin position="57"/>
        <end position="77"/>
    </location>
</feature>
<feature type="region of interest" description="Disordered" evidence="1">
    <location>
        <begin position="350"/>
        <end position="372"/>
    </location>
</feature>
<feature type="transmembrane region" description="Helical" evidence="2">
    <location>
        <begin position="285"/>
        <end position="304"/>
    </location>
</feature>
<protein>
    <recommendedName>
        <fullName evidence="5">Integral membrane protein</fullName>
    </recommendedName>
</protein>
<evidence type="ECO:0008006" key="5">
    <source>
        <dbReference type="Google" id="ProtNLM"/>
    </source>
</evidence>
<feature type="transmembrane region" description="Helical" evidence="2">
    <location>
        <begin position="244"/>
        <end position="265"/>
    </location>
</feature>
<feature type="transmembrane region" description="Helical" evidence="2">
    <location>
        <begin position="149"/>
        <end position="173"/>
    </location>
</feature>
<keyword evidence="2" id="KW-0812">Transmembrane</keyword>
<name>A0ABR1IW56_9AGAR</name>
<proteinExistence type="predicted"/>
<evidence type="ECO:0000256" key="2">
    <source>
        <dbReference type="SAM" id="Phobius"/>
    </source>
</evidence>
<evidence type="ECO:0000313" key="4">
    <source>
        <dbReference type="Proteomes" id="UP001498398"/>
    </source>
</evidence>
<comment type="caution">
    <text evidence="3">The sequence shown here is derived from an EMBL/GenBank/DDBJ whole genome shotgun (WGS) entry which is preliminary data.</text>
</comment>
<evidence type="ECO:0000313" key="3">
    <source>
        <dbReference type="EMBL" id="KAK7440423.1"/>
    </source>
</evidence>
<reference evidence="3 4" key="1">
    <citation type="submission" date="2024-01" db="EMBL/GenBank/DDBJ databases">
        <title>A draft genome for the cacao thread blight pathogen Marasmiellus scandens.</title>
        <authorList>
            <person name="Baruah I.K."/>
            <person name="Leung J."/>
            <person name="Bukari Y."/>
            <person name="Amoako-Attah I."/>
            <person name="Meinhardt L.W."/>
            <person name="Bailey B.A."/>
            <person name="Cohen S.P."/>
        </authorList>
    </citation>
    <scope>NUCLEOTIDE SEQUENCE [LARGE SCALE GENOMIC DNA]</scope>
    <source>
        <strain evidence="3 4">GH-19</strain>
    </source>
</reference>
<evidence type="ECO:0000256" key="1">
    <source>
        <dbReference type="SAM" id="MobiDB-lite"/>
    </source>
</evidence>
<keyword evidence="2" id="KW-0472">Membrane</keyword>
<gene>
    <name evidence="3" type="ORF">VKT23_017061</name>
</gene>
<accession>A0ABR1IW56</accession>
<dbReference type="Proteomes" id="UP001498398">
    <property type="component" value="Unassembled WGS sequence"/>
</dbReference>
<organism evidence="3 4">
    <name type="scientific">Marasmiellus scandens</name>
    <dbReference type="NCBI Taxonomy" id="2682957"/>
    <lineage>
        <taxon>Eukaryota</taxon>
        <taxon>Fungi</taxon>
        <taxon>Dikarya</taxon>
        <taxon>Basidiomycota</taxon>
        <taxon>Agaricomycotina</taxon>
        <taxon>Agaricomycetes</taxon>
        <taxon>Agaricomycetidae</taxon>
        <taxon>Agaricales</taxon>
        <taxon>Marasmiineae</taxon>
        <taxon>Omphalotaceae</taxon>
        <taxon>Marasmiellus</taxon>
    </lineage>
</organism>
<feature type="transmembrane region" description="Helical" evidence="2">
    <location>
        <begin position="16"/>
        <end position="36"/>
    </location>
</feature>
<feature type="transmembrane region" description="Helical" evidence="2">
    <location>
        <begin position="193"/>
        <end position="215"/>
    </location>
</feature>
<keyword evidence="2" id="KW-1133">Transmembrane helix</keyword>
<feature type="transmembrane region" description="Helical" evidence="2">
    <location>
        <begin position="119"/>
        <end position="137"/>
    </location>
</feature>